<dbReference type="CDD" id="cd00483">
    <property type="entry name" value="HPPK"/>
    <property type="match status" value="1"/>
</dbReference>
<dbReference type="PANTHER" id="PTHR43071:SF2">
    <property type="entry name" value="2-AMINO-4-HYDROXY-6-HYDROXYMETHYLDIHYDROPTERIDINE PYROPHOSPHOKINASE"/>
    <property type="match status" value="1"/>
</dbReference>
<accession>A0A0S2KGD6</accession>
<evidence type="ECO:0000256" key="6">
    <source>
        <dbReference type="ARBA" id="ARBA00022840"/>
    </source>
</evidence>
<dbReference type="Proteomes" id="UP000065641">
    <property type="component" value="Chromosome"/>
</dbReference>
<evidence type="ECO:0000256" key="5">
    <source>
        <dbReference type="ARBA" id="ARBA00022777"/>
    </source>
</evidence>
<evidence type="ECO:0000256" key="2">
    <source>
        <dbReference type="ARBA" id="ARBA00013253"/>
    </source>
</evidence>
<dbReference type="NCBIfam" id="TIGR01498">
    <property type="entry name" value="folK"/>
    <property type="match status" value="1"/>
</dbReference>
<dbReference type="PATRIC" id="fig|1249552.3.peg.2762"/>
<dbReference type="EC" id="2.7.6.3" evidence="2"/>
<protein>
    <recommendedName>
        <fullName evidence="2">2-amino-4-hydroxy-6-hydroxymethyldihydropteridine diphosphokinase</fullName>
        <ecNumber evidence="2">2.7.6.3</ecNumber>
    </recommendedName>
</protein>
<feature type="domain" description="7,8-dihydro-6-hydroxymethylpterin-pyrophosphokinase" evidence="8">
    <location>
        <begin position="6"/>
        <end position="129"/>
    </location>
</feature>
<gene>
    <name evidence="9" type="ORF">PS2015_2741</name>
</gene>
<proteinExistence type="predicted"/>
<keyword evidence="7" id="KW-0289">Folate biosynthesis</keyword>
<dbReference type="AlphaFoldDB" id="A0A0S2KGD6"/>
<dbReference type="EMBL" id="CP013189">
    <property type="protein sequence ID" value="ALO47373.1"/>
    <property type="molecule type" value="Genomic_DNA"/>
</dbReference>
<dbReference type="GO" id="GO:0003848">
    <property type="term" value="F:2-amino-4-hydroxy-6-hydroxymethyldihydropteridine diphosphokinase activity"/>
    <property type="evidence" value="ECO:0007669"/>
    <property type="project" value="UniProtKB-EC"/>
</dbReference>
<dbReference type="InterPro" id="IPR000550">
    <property type="entry name" value="Hppk"/>
</dbReference>
<dbReference type="RefSeq" id="WP_058022769.1">
    <property type="nucleotide sequence ID" value="NZ_CP013189.1"/>
</dbReference>
<keyword evidence="5 9" id="KW-0418">Kinase</keyword>
<evidence type="ECO:0000256" key="4">
    <source>
        <dbReference type="ARBA" id="ARBA00022741"/>
    </source>
</evidence>
<organism evidence="9 10">
    <name type="scientific">Pseudohongiella spirulinae</name>
    <dbReference type="NCBI Taxonomy" id="1249552"/>
    <lineage>
        <taxon>Bacteria</taxon>
        <taxon>Pseudomonadati</taxon>
        <taxon>Pseudomonadota</taxon>
        <taxon>Gammaproteobacteria</taxon>
        <taxon>Pseudomonadales</taxon>
        <taxon>Pseudohongiellaceae</taxon>
        <taxon>Pseudohongiella</taxon>
    </lineage>
</organism>
<dbReference type="STRING" id="1249552.PS2015_2741"/>
<dbReference type="InterPro" id="IPR035907">
    <property type="entry name" value="Hppk_sf"/>
</dbReference>
<dbReference type="GO" id="GO:0005524">
    <property type="term" value="F:ATP binding"/>
    <property type="evidence" value="ECO:0007669"/>
    <property type="project" value="UniProtKB-KW"/>
</dbReference>
<keyword evidence="3" id="KW-0808">Transferase</keyword>
<dbReference type="GO" id="GO:0046654">
    <property type="term" value="P:tetrahydrofolate biosynthetic process"/>
    <property type="evidence" value="ECO:0007669"/>
    <property type="project" value="UniProtKB-UniPathway"/>
</dbReference>
<dbReference type="Pfam" id="PF01288">
    <property type="entry name" value="HPPK"/>
    <property type="match status" value="1"/>
</dbReference>
<reference evidence="9 10" key="1">
    <citation type="submission" date="2015-11" db="EMBL/GenBank/DDBJ databases">
        <authorList>
            <person name="Zhang Y."/>
            <person name="Guo Z."/>
        </authorList>
    </citation>
    <scope>NUCLEOTIDE SEQUENCE [LARGE SCALE GENOMIC DNA]</scope>
    <source>
        <strain evidence="9 10">KCTC 32221</strain>
    </source>
</reference>
<dbReference type="SUPFAM" id="SSF55083">
    <property type="entry name" value="6-hydroxymethyl-7,8-dihydropterin pyrophosphokinase, HPPK"/>
    <property type="match status" value="1"/>
</dbReference>
<evidence type="ECO:0000313" key="10">
    <source>
        <dbReference type="Proteomes" id="UP000065641"/>
    </source>
</evidence>
<evidence type="ECO:0000256" key="1">
    <source>
        <dbReference type="ARBA" id="ARBA00005051"/>
    </source>
</evidence>
<dbReference type="KEGG" id="pspi:PS2015_2741"/>
<evidence type="ECO:0000256" key="3">
    <source>
        <dbReference type="ARBA" id="ARBA00022679"/>
    </source>
</evidence>
<keyword evidence="10" id="KW-1185">Reference proteome</keyword>
<dbReference type="OrthoDB" id="9790168at2"/>
<dbReference type="GO" id="GO:0046656">
    <property type="term" value="P:folic acid biosynthetic process"/>
    <property type="evidence" value="ECO:0007669"/>
    <property type="project" value="UniProtKB-KW"/>
</dbReference>
<keyword evidence="4" id="KW-0547">Nucleotide-binding</keyword>
<sequence>MTQLTLSLGSNQNADYHIRQALTGLQRLFGPLTLSSVFESEAVGFDGSNFLNMVVAADTTMPLKDISHSIKALEDANGRRRDVPRFSARTLDIDILTFGDLQGEHCGMTLPRPEITRNAFVLWPMAQICGDRTDPHSGKTYQGLWQAYDKSCQRLWPVDFSWQGQQISAATAS</sequence>
<evidence type="ECO:0000313" key="9">
    <source>
        <dbReference type="EMBL" id="ALO47373.1"/>
    </source>
</evidence>
<keyword evidence="6" id="KW-0067">ATP-binding</keyword>
<evidence type="ECO:0000256" key="7">
    <source>
        <dbReference type="ARBA" id="ARBA00022909"/>
    </source>
</evidence>
<dbReference type="GO" id="GO:0016301">
    <property type="term" value="F:kinase activity"/>
    <property type="evidence" value="ECO:0007669"/>
    <property type="project" value="UniProtKB-KW"/>
</dbReference>
<comment type="pathway">
    <text evidence="1">Cofactor biosynthesis; tetrahydrofolate biosynthesis; 2-amino-4-hydroxy-6-hydroxymethyl-7,8-dihydropteridine diphosphate from 7,8-dihydroneopterin triphosphate: step 4/4.</text>
</comment>
<name>A0A0S2KGD6_9GAMM</name>
<dbReference type="Gene3D" id="3.30.70.560">
    <property type="entry name" value="7,8-Dihydro-6-hydroxymethylpterin-pyrophosphokinase HPPK"/>
    <property type="match status" value="1"/>
</dbReference>
<dbReference type="UniPathway" id="UPA00077">
    <property type="reaction ID" value="UER00155"/>
</dbReference>
<dbReference type="PANTHER" id="PTHR43071">
    <property type="entry name" value="2-AMINO-4-HYDROXY-6-HYDROXYMETHYLDIHYDROPTERIDINE PYROPHOSPHOKINASE"/>
    <property type="match status" value="1"/>
</dbReference>
<evidence type="ECO:0000259" key="8">
    <source>
        <dbReference type="Pfam" id="PF01288"/>
    </source>
</evidence>